<dbReference type="Gene3D" id="3.30.2090.10">
    <property type="entry name" value="Multidrug efflux transporter AcrB TolC docking domain, DN and DC subdomains"/>
    <property type="match status" value="1"/>
</dbReference>
<dbReference type="Gene3D" id="3.30.70.1320">
    <property type="entry name" value="Multidrug efflux transporter AcrB pore domain like"/>
    <property type="match status" value="1"/>
</dbReference>
<dbReference type="Gene3D" id="1.20.1640.10">
    <property type="entry name" value="Multidrug efflux transporter AcrB transmembrane domain"/>
    <property type="match status" value="1"/>
</dbReference>
<dbReference type="EMBL" id="VWKO01000618">
    <property type="protein sequence ID" value="KAA4014784.1"/>
    <property type="molecule type" value="Genomic_DNA"/>
</dbReference>
<accession>A0A641RHS3</accession>
<organism evidence="2">
    <name type="scientific">Bacteroides ovatus</name>
    <dbReference type="NCBI Taxonomy" id="28116"/>
    <lineage>
        <taxon>Bacteria</taxon>
        <taxon>Pseudomonadati</taxon>
        <taxon>Bacteroidota</taxon>
        <taxon>Bacteroidia</taxon>
        <taxon>Bacteroidales</taxon>
        <taxon>Bacteroidaceae</taxon>
        <taxon>Bacteroides</taxon>
    </lineage>
</organism>
<dbReference type="AlphaFoldDB" id="A0A641RHS3"/>
<dbReference type="SUPFAM" id="SSF82714">
    <property type="entry name" value="Multidrug efflux transporter AcrB TolC docking domain, DN and DC subdomains"/>
    <property type="match status" value="1"/>
</dbReference>
<dbReference type="Pfam" id="PF00873">
    <property type="entry name" value="ACR_tran"/>
    <property type="match status" value="1"/>
</dbReference>
<evidence type="ECO:0000313" key="2">
    <source>
        <dbReference type="EMBL" id="KAA4014784.1"/>
    </source>
</evidence>
<keyword evidence="1" id="KW-0472">Membrane</keyword>
<comment type="caution">
    <text evidence="2">The sequence shown here is derived from an EMBL/GenBank/DDBJ whole genome shotgun (WGS) entry which is preliminary data.</text>
</comment>
<dbReference type="InterPro" id="IPR027463">
    <property type="entry name" value="AcrB_DN_DC_subdom"/>
</dbReference>
<feature type="transmembrane region" description="Helical" evidence="1">
    <location>
        <begin position="435"/>
        <end position="456"/>
    </location>
</feature>
<dbReference type="FunFam" id="3.30.70.1430:FF:000001">
    <property type="entry name" value="Efflux pump membrane transporter"/>
    <property type="match status" value="1"/>
</dbReference>
<dbReference type="GO" id="GO:0005886">
    <property type="term" value="C:plasma membrane"/>
    <property type="evidence" value="ECO:0007669"/>
    <property type="project" value="TreeGrafter"/>
</dbReference>
<dbReference type="PANTHER" id="PTHR32063">
    <property type="match status" value="1"/>
</dbReference>
<dbReference type="PANTHER" id="PTHR32063:SF9">
    <property type="entry name" value="SIMILAR TO MULTIDRUG RESISTANCE PROTEIN MEXB"/>
    <property type="match status" value="1"/>
</dbReference>
<gene>
    <name evidence="2" type="ORF">F3D60_32495</name>
</gene>
<evidence type="ECO:0000256" key="1">
    <source>
        <dbReference type="SAM" id="Phobius"/>
    </source>
</evidence>
<dbReference type="SUPFAM" id="SSF82693">
    <property type="entry name" value="Multidrug efflux transporter AcrB pore domain, PN1, PN2, PC1 and PC2 subdomains"/>
    <property type="match status" value="2"/>
</dbReference>
<reference evidence="2" key="1">
    <citation type="journal article" date="2019" name="Nat. Med.">
        <title>A library of human gut bacterial isolates paired with longitudinal multiomics data enables mechanistic microbiome research.</title>
        <authorList>
            <person name="Poyet M."/>
            <person name="Groussin M."/>
            <person name="Gibbons S.M."/>
            <person name="Avila-Pacheco J."/>
            <person name="Jiang X."/>
            <person name="Kearney S.M."/>
            <person name="Perrotta A.R."/>
            <person name="Berdy B."/>
            <person name="Zhao S."/>
            <person name="Lieberman T.D."/>
            <person name="Swanson P.K."/>
            <person name="Smith M."/>
            <person name="Roesemann S."/>
            <person name="Alexander J.E."/>
            <person name="Rich S.A."/>
            <person name="Livny J."/>
            <person name="Vlamakis H."/>
            <person name="Clish C."/>
            <person name="Bullock K."/>
            <person name="Deik A."/>
            <person name="Scott J."/>
            <person name="Pierce K.A."/>
            <person name="Xavier R.J."/>
            <person name="Alm E.J."/>
        </authorList>
    </citation>
    <scope>NUCLEOTIDE SEQUENCE</scope>
    <source>
        <strain evidence="2">BIOML-A147</strain>
    </source>
</reference>
<feature type="transmembrane region" description="Helical" evidence="1">
    <location>
        <begin position="12"/>
        <end position="33"/>
    </location>
</feature>
<feature type="transmembrane region" description="Helical" evidence="1">
    <location>
        <begin position="338"/>
        <end position="357"/>
    </location>
</feature>
<dbReference type="PRINTS" id="PR00702">
    <property type="entry name" value="ACRIFLAVINRP"/>
</dbReference>
<protein>
    <submittedName>
        <fullName evidence="2">Hydrophobe/amphiphile efflux-1 family RND transporter</fullName>
    </submittedName>
</protein>
<dbReference type="SUPFAM" id="SSF82866">
    <property type="entry name" value="Multidrug efflux transporter AcrB transmembrane domain"/>
    <property type="match status" value="1"/>
</dbReference>
<sequence length="463" mass="50157">MNLRTFIERPVLSAVISITIVVVGIIGLFSLPVEQYPDIAPPTIMVSTTYYGASAETLQKSVIAPLEEAINGVEDMTYMTSSATNSGSVSITVYFKQGTDPDMAAVNVQNRVSRATGQLPAEVTQVGVTTSKRQTSILQMFSLYSPDDSYDENFLSNYISINLKPQILRISGVGDLMIMGGEYSMRVWMKPDVMAQYKLIPSDITGVLAEQNIESATGSFGENSDETYQYTMKYTGRLITPEEFGDIVIRSTDNGEVLKLKDVADIQLGQDSYAYHGGMDGHPGVSCMVFQTAGSNATEVNQNIDKLLEEASKDLPKGVELTQMMSSNDFLFASIHEVVKTLIEAIILVILVVYVFLQDFRSTLIPLVGIVVSLVGTFAFMAIAGFSINLLTLFALVLVIGTVVDDAIIVVEAVQARFDVGYRSSYMASIAAMKGISNAVITSSLVFMAVFIPVSFRGGTTGT</sequence>
<feature type="transmembrane region" description="Helical" evidence="1">
    <location>
        <begin position="390"/>
        <end position="414"/>
    </location>
</feature>
<feature type="non-terminal residue" evidence="2">
    <location>
        <position position="463"/>
    </location>
</feature>
<name>A0A641RHS3_BACOV</name>
<dbReference type="Gene3D" id="3.30.70.1430">
    <property type="entry name" value="Multidrug efflux transporter AcrB pore domain"/>
    <property type="match status" value="1"/>
</dbReference>
<keyword evidence="1" id="KW-0812">Transmembrane</keyword>
<keyword evidence="1" id="KW-1133">Transmembrane helix</keyword>
<proteinExistence type="predicted"/>
<feature type="transmembrane region" description="Helical" evidence="1">
    <location>
        <begin position="364"/>
        <end position="384"/>
    </location>
</feature>
<dbReference type="InterPro" id="IPR001036">
    <property type="entry name" value="Acrflvin-R"/>
</dbReference>
<dbReference type="GO" id="GO:0042910">
    <property type="term" value="F:xenobiotic transmembrane transporter activity"/>
    <property type="evidence" value="ECO:0007669"/>
    <property type="project" value="TreeGrafter"/>
</dbReference>